<proteinExistence type="predicted"/>
<feature type="region of interest" description="Disordered" evidence="1">
    <location>
        <begin position="356"/>
        <end position="389"/>
    </location>
</feature>
<dbReference type="PANTHER" id="PTHR33775">
    <property type="entry name" value="CARDIAC-ENRICHED FHL2-INTERACTING PROTEIN-RELATED"/>
    <property type="match status" value="1"/>
</dbReference>
<evidence type="ECO:0000259" key="2">
    <source>
        <dbReference type="Pfam" id="PF15232"/>
    </source>
</evidence>
<feature type="region of interest" description="Disordered" evidence="1">
    <location>
        <begin position="406"/>
        <end position="703"/>
    </location>
</feature>
<name>A0AAV2LV71_KNICA</name>
<dbReference type="Pfam" id="PF15232">
    <property type="entry name" value="DUF4585"/>
    <property type="match status" value="1"/>
</dbReference>
<organism evidence="3 4">
    <name type="scientific">Knipowitschia caucasica</name>
    <name type="common">Caucasian dwarf goby</name>
    <name type="synonym">Pomatoschistus caucasicus</name>
    <dbReference type="NCBI Taxonomy" id="637954"/>
    <lineage>
        <taxon>Eukaryota</taxon>
        <taxon>Metazoa</taxon>
        <taxon>Chordata</taxon>
        <taxon>Craniata</taxon>
        <taxon>Vertebrata</taxon>
        <taxon>Euteleostomi</taxon>
        <taxon>Actinopterygii</taxon>
        <taxon>Neopterygii</taxon>
        <taxon>Teleostei</taxon>
        <taxon>Neoteleostei</taxon>
        <taxon>Acanthomorphata</taxon>
        <taxon>Gobiaria</taxon>
        <taxon>Gobiiformes</taxon>
        <taxon>Gobioidei</taxon>
        <taxon>Gobiidae</taxon>
        <taxon>Gobiinae</taxon>
        <taxon>Knipowitschia</taxon>
    </lineage>
</organism>
<reference evidence="3 4" key="1">
    <citation type="submission" date="2024-04" db="EMBL/GenBank/DDBJ databases">
        <authorList>
            <person name="Waldvogel A.-M."/>
            <person name="Schoenle A."/>
        </authorList>
    </citation>
    <scope>NUCLEOTIDE SEQUENCE [LARGE SCALE GENOMIC DNA]</scope>
</reference>
<evidence type="ECO:0000313" key="4">
    <source>
        <dbReference type="Proteomes" id="UP001497482"/>
    </source>
</evidence>
<dbReference type="PANTHER" id="PTHR33775:SF2">
    <property type="entry name" value="CARDIAC-ENRICHED FHL2-INTERACTING PROTEIN"/>
    <property type="match status" value="1"/>
</dbReference>
<dbReference type="Proteomes" id="UP001497482">
    <property type="component" value="Chromosome 4"/>
</dbReference>
<dbReference type="AlphaFoldDB" id="A0AAV2LV71"/>
<accession>A0AAV2LV71</accession>
<feature type="region of interest" description="Disordered" evidence="1">
    <location>
        <begin position="81"/>
        <end position="111"/>
    </location>
</feature>
<keyword evidence="4" id="KW-1185">Reference proteome</keyword>
<feature type="region of interest" description="Disordered" evidence="1">
    <location>
        <begin position="259"/>
        <end position="343"/>
    </location>
</feature>
<dbReference type="InterPro" id="IPR052303">
    <property type="entry name" value="CEFIP"/>
</dbReference>
<feature type="compositionally biased region" description="Basic and acidic residues" evidence="1">
    <location>
        <begin position="581"/>
        <end position="601"/>
    </location>
</feature>
<dbReference type="GO" id="GO:0070886">
    <property type="term" value="P:positive regulation of calcineurin-NFAT signaling cascade"/>
    <property type="evidence" value="ECO:0007669"/>
    <property type="project" value="TreeGrafter"/>
</dbReference>
<feature type="compositionally biased region" description="Basic and acidic residues" evidence="1">
    <location>
        <begin position="649"/>
        <end position="684"/>
    </location>
</feature>
<dbReference type="InterPro" id="IPR027838">
    <property type="entry name" value="DUF4585"/>
</dbReference>
<feature type="domain" description="DUF4585" evidence="2">
    <location>
        <begin position="728"/>
        <end position="798"/>
    </location>
</feature>
<evidence type="ECO:0000256" key="1">
    <source>
        <dbReference type="SAM" id="MobiDB-lite"/>
    </source>
</evidence>
<dbReference type="GO" id="GO:0030018">
    <property type="term" value="C:Z disc"/>
    <property type="evidence" value="ECO:0007669"/>
    <property type="project" value="TreeGrafter"/>
</dbReference>
<feature type="compositionally biased region" description="Pro residues" evidence="1">
    <location>
        <begin position="280"/>
        <end position="301"/>
    </location>
</feature>
<feature type="region of interest" description="Disordered" evidence="1">
    <location>
        <begin position="167"/>
        <end position="191"/>
    </location>
</feature>
<feature type="compositionally biased region" description="Polar residues" evidence="1">
    <location>
        <begin position="259"/>
        <end position="272"/>
    </location>
</feature>
<gene>
    <name evidence="3" type="ORF">KC01_LOCUS32369</name>
</gene>
<feature type="compositionally biased region" description="Basic residues" evidence="1">
    <location>
        <begin position="493"/>
        <end position="507"/>
    </location>
</feature>
<evidence type="ECO:0000313" key="3">
    <source>
        <dbReference type="EMBL" id="CAL1604942.1"/>
    </source>
</evidence>
<feature type="compositionally biased region" description="Basic and acidic residues" evidence="1">
    <location>
        <begin position="92"/>
        <end position="102"/>
    </location>
</feature>
<sequence length="847" mass="94796">MKVVDTDMMSCVEKRHMSHRMGAMLHHRFPNGFTDLFMDETDREVSTLTDRAFRSLCIGDDAVYNDEFTYGYSPFSCHKPLAGEPHKKTKENKKQSRSDKYEGQPWNKHQHKTMSQMSSFLKALSATEGSYEGMFKKNGVTDSNGESWDKSALRSIQKELSDFSADYEGHYKNPSGNPSTNKESKDNSLSKNSHFKANVKLKKLNIKNFFLHSEFSPFQAWADMNRFSFGHDTIVSSILPEEPEPKWYDLSFYKQLTEAPQTDTAVSEPTHSCQREVTEAPPPPAPTEPKPIPPPVPPKVLPKPSVTAAEKRCTSEGGDGPAAPWRRNRGSLTGSDTLVVDDKTLDPPEIHEELKELADATRPLDTAKVEDDLPPPARLILPTSRSPPNEILKVQDQSFLMVPEQEGRFSGVSPQSEEVDSTAGSTVEIAEEGGLEGVLSKVPSERSGSTCSGNDSQTGLPKPPAVLPKTEKAVLKAIKLTNRRIKKEEAHTSHKSSHSSSKHKSDRHKSDKSSSSSSSRNPKSGERKHKEKSIPKVEDNAALSSHNLNDLKEIEQPAQRQSVESGESSRHRDGFVGLSERQGRSSDRRAREKPEHRHYSSDRIISNVPVYKNYAGDKTSSERPFQRSMSTDRYMESKVQRRLSADMSNYDRVDPRSQRIEKSIVDELQQRGRQKERQSKENPLRRSHSIDAQSTAVLHPANLSRQSSLSSQLSRQSSIEHAIVASSFPITQRKLLQDPDSGQYFFVDMPVQVKTKTFFDPETGTYVQLPVQPPEGAIPQPSPMEVLSPPLMVYHSFVPVSLSPMTQAAPEQLIRHSEGHPYLEPVFGQHEHVLGEFLGTEELDCPS</sequence>
<feature type="compositionally biased region" description="Polar residues" evidence="1">
    <location>
        <begin position="446"/>
        <end position="459"/>
    </location>
</feature>
<protein>
    <recommendedName>
        <fullName evidence="2">DUF4585 domain-containing protein</fullName>
    </recommendedName>
</protein>
<dbReference type="EMBL" id="OZ035826">
    <property type="protein sequence ID" value="CAL1604942.1"/>
    <property type="molecule type" value="Genomic_DNA"/>
</dbReference>